<reference evidence="3" key="1">
    <citation type="submission" date="2017-02" db="EMBL/GenBank/DDBJ databases">
        <authorList>
            <person name="Varghese N."/>
            <person name="Submissions S."/>
        </authorList>
    </citation>
    <scope>NUCLEOTIDE SEQUENCE [LARGE SCALE GENOMIC DNA]</scope>
    <source>
        <strain evidence="3">ATCC 700200</strain>
    </source>
</reference>
<dbReference type="AlphaFoldDB" id="A0A1T4YES1"/>
<dbReference type="EMBL" id="FUYE01000010">
    <property type="protein sequence ID" value="SKB00254.1"/>
    <property type="molecule type" value="Genomic_DNA"/>
</dbReference>
<evidence type="ECO:0000313" key="2">
    <source>
        <dbReference type="EMBL" id="SKB00254.1"/>
    </source>
</evidence>
<sequence>MSPPPQTRTGWRWWHWLVSGIVLILLIDTLIPCSCRITVKANQMKAASNSRQIVALLLTYASDYGDHYTDHGLDLTQVTSNEAFRRLVQEGWVPDETIFGCPGSRFMPDKNLGTAPDNDQALISGENHWMMVAGLSPTSPSYYPVVLENTVDLSWPPRWWADKELKPVRGRAWPKDGIVVAFNDASVETVKLDRKGEYLHLPKRILAPGGKKPLPPMTMLDIEVAGKGDYSYGSLPGLPPTK</sequence>
<keyword evidence="1" id="KW-0472">Membrane</keyword>
<protein>
    <recommendedName>
        <fullName evidence="4">Type II secretory pathway, pseudopilin PulG</fullName>
    </recommendedName>
</protein>
<gene>
    <name evidence="2" type="ORF">SAMN02745166_03104</name>
</gene>
<keyword evidence="1" id="KW-0812">Transmembrane</keyword>
<name>A0A1T4YES1_9BACT</name>
<organism evidence="2 3">
    <name type="scientific">Prosthecobacter debontii</name>
    <dbReference type="NCBI Taxonomy" id="48467"/>
    <lineage>
        <taxon>Bacteria</taxon>
        <taxon>Pseudomonadati</taxon>
        <taxon>Verrucomicrobiota</taxon>
        <taxon>Verrucomicrobiia</taxon>
        <taxon>Verrucomicrobiales</taxon>
        <taxon>Verrucomicrobiaceae</taxon>
        <taxon>Prosthecobacter</taxon>
    </lineage>
</organism>
<accession>A0A1T4YES1</accession>
<dbReference type="RefSeq" id="WP_139373286.1">
    <property type="nucleotide sequence ID" value="NZ_FUYE01000010.1"/>
</dbReference>
<evidence type="ECO:0000313" key="3">
    <source>
        <dbReference type="Proteomes" id="UP000190774"/>
    </source>
</evidence>
<dbReference type="OrthoDB" id="194739at2"/>
<evidence type="ECO:0000256" key="1">
    <source>
        <dbReference type="SAM" id="Phobius"/>
    </source>
</evidence>
<proteinExistence type="predicted"/>
<dbReference type="Proteomes" id="UP000190774">
    <property type="component" value="Unassembled WGS sequence"/>
</dbReference>
<keyword evidence="3" id="KW-1185">Reference proteome</keyword>
<keyword evidence="1" id="KW-1133">Transmembrane helix</keyword>
<feature type="transmembrane region" description="Helical" evidence="1">
    <location>
        <begin position="13"/>
        <end position="35"/>
    </location>
</feature>
<dbReference type="STRING" id="48467.SAMN02745166_03104"/>
<evidence type="ECO:0008006" key="4">
    <source>
        <dbReference type="Google" id="ProtNLM"/>
    </source>
</evidence>